<gene>
    <name evidence="8" type="ORF">JS528_00540</name>
</gene>
<evidence type="ECO:0000313" key="9">
    <source>
        <dbReference type="Proteomes" id="UP000773064"/>
    </source>
</evidence>
<evidence type="ECO:0000256" key="4">
    <source>
        <dbReference type="ARBA" id="ARBA00022989"/>
    </source>
</evidence>
<evidence type="ECO:0000256" key="1">
    <source>
        <dbReference type="ARBA" id="ARBA00004651"/>
    </source>
</evidence>
<feature type="transmembrane region" description="Helical" evidence="6">
    <location>
        <begin position="264"/>
        <end position="288"/>
    </location>
</feature>
<keyword evidence="9" id="KW-1185">Reference proteome</keyword>
<keyword evidence="4 6" id="KW-1133">Transmembrane helix</keyword>
<dbReference type="RefSeq" id="WP_214357154.1">
    <property type="nucleotide sequence ID" value="NZ_JAFEJS010000001.1"/>
</dbReference>
<evidence type="ECO:0000256" key="3">
    <source>
        <dbReference type="ARBA" id="ARBA00022692"/>
    </source>
</evidence>
<accession>A0ABS5ULU1</accession>
<name>A0ABS5ULU1_9BIFI</name>
<dbReference type="EMBL" id="JAFEJS010000001">
    <property type="protein sequence ID" value="MBT1171869.1"/>
    <property type="molecule type" value="Genomic_DNA"/>
</dbReference>
<dbReference type="Proteomes" id="UP000773064">
    <property type="component" value="Unassembled WGS sequence"/>
</dbReference>
<evidence type="ECO:0000256" key="6">
    <source>
        <dbReference type="SAM" id="Phobius"/>
    </source>
</evidence>
<dbReference type="PANTHER" id="PTHR30294">
    <property type="entry name" value="MEMBRANE COMPONENT OF ABC TRANSPORTER YHHJ-RELATED"/>
    <property type="match status" value="1"/>
</dbReference>
<feature type="transmembrane region" description="Helical" evidence="6">
    <location>
        <begin position="18"/>
        <end position="37"/>
    </location>
</feature>
<reference evidence="8 9" key="1">
    <citation type="journal article" date="2021" name="Environ. Microbiol.">
        <title>Genetic insights into the dark matter of the mammalian gut microbiota through targeted genome reconstruction.</title>
        <authorList>
            <person name="Lugli G.A."/>
            <person name="Alessandri G."/>
            <person name="Milani C."/>
            <person name="Viappiani A."/>
            <person name="Fontana F."/>
            <person name="Tarracchini C."/>
            <person name="Mancabelli L."/>
            <person name="Argentini C."/>
            <person name="Ruiz L."/>
            <person name="Margolles A."/>
            <person name="van Sinderen D."/>
            <person name="Turroni F."/>
            <person name="Ventura M."/>
        </authorList>
    </citation>
    <scope>NUCLEOTIDE SEQUENCE [LARGE SCALE GENOMIC DNA]</scope>
    <source>
        <strain evidence="8 9">MA2</strain>
    </source>
</reference>
<feature type="transmembrane region" description="Helical" evidence="6">
    <location>
        <begin position="300"/>
        <end position="322"/>
    </location>
</feature>
<protein>
    <submittedName>
        <fullName evidence="8">ABC transporter permease</fullName>
    </submittedName>
</protein>
<feature type="transmembrane region" description="Helical" evidence="6">
    <location>
        <begin position="219"/>
        <end position="244"/>
    </location>
</feature>
<comment type="subcellular location">
    <subcellularLocation>
        <location evidence="1">Cell membrane</location>
        <topology evidence="1">Multi-pass membrane protein</topology>
    </subcellularLocation>
</comment>
<feature type="transmembrane region" description="Helical" evidence="6">
    <location>
        <begin position="391"/>
        <end position="413"/>
    </location>
</feature>
<evidence type="ECO:0000259" key="7">
    <source>
        <dbReference type="Pfam" id="PF12698"/>
    </source>
</evidence>
<evidence type="ECO:0000256" key="2">
    <source>
        <dbReference type="ARBA" id="ARBA00022475"/>
    </source>
</evidence>
<keyword evidence="2" id="KW-1003">Cell membrane</keyword>
<feature type="domain" description="ABC-2 type transporter transmembrane" evidence="7">
    <location>
        <begin position="17"/>
        <end position="410"/>
    </location>
</feature>
<dbReference type="InterPro" id="IPR051449">
    <property type="entry name" value="ABC-2_transporter_component"/>
</dbReference>
<proteinExistence type="predicted"/>
<keyword evidence="5 6" id="KW-0472">Membrane</keyword>
<evidence type="ECO:0000313" key="8">
    <source>
        <dbReference type="EMBL" id="MBT1171869.1"/>
    </source>
</evidence>
<comment type="caution">
    <text evidence="8">The sequence shown here is derived from an EMBL/GenBank/DDBJ whole genome shotgun (WGS) entry which is preliminary data.</text>
</comment>
<organism evidence="8 9">
    <name type="scientific">Bifidobacterium santillanense</name>
    <dbReference type="NCBI Taxonomy" id="2809028"/>
    <lineage>
        <taxon>Bacteria</taxon>
        <taxon>Bacillati</taxon>
        <taxon>Actinomycetota</taxon>
        <taxon>Actinomycetes</taxon>
        <taxon>Bifidobacteriales</taxon>
        <taxon>Bifidobacteriaceae</taxon>
        <taxon>Bifidobacterium</taxon>
    </lineage>
</organism>
<dbReference type="InterPro" id="IPR013525">
    <property type="entry name" value="ABC2_TM"/>
</dbReference>
<sequence length="421" mass="44608">MWSTFVTTLKTNLRNRSALFWLIVFPLALSTLFNGMLADLNEGYEIKAIPLAVVQDANWDKADGAKAFVDVLSGEKRSSSDSGDDAFAGAGGDRTRLLEAVDADTLDEARTALADGRAAGYLRVDGHGMLSLTLSPATASAIRGGAMSTAGDSNTAITVAAIDTMLNLYNRTDASVRDLIARRPQAAASREFWSSVGDVAGLTRETSLTNAKPNMTARYYYALLGMACLMAMGYSISAVTTAQANLSALGIRRTVAPLGRGRQLIAGFLASWLCSAASLTVALAYIRYVCGIPLGGREPAAVAAVAVASFTACALGTMIGAIPKLPHSVKMGLSSAIPCTLSLLSGLYGQFAMNLSDWITRHAPVLALVNPAQQVTNLFYDILYFDSYRPFAATCGILIAMSVLFLAAGVIMLKEQRYEHL</sequence>
<dbReference type="PANTHER" id="PTHR30294:SF48">
    <property type="entry name" value="LINEARMYCIN RESISTANCE PERMEASE PROTEIN LNRM"/>
    <property type="match status" value="1"/>
</dbReference>
<evidence type="ECO:0000256" key="5">
    <source>
        <dbReference type="ARBA" id="ARBA00023136"/>
    </source>
</evidence>
<dbReference type="Pfam" id="PF12698">
    <property type="entry name" value="ABC2_membrane_3"/>
    <property type="match status" value="1"/>
</dbReference>
<keyword evidence="3 6" id="KW-0812">Transmembrane</keyword>